<gene>
    <name evidence="1" type="ORF">DIZ78_15935</name>
</gene>
<evidence type="ECO:0000313" key="2">
    <source>
        <dbReference type="Proteomes" id="UP000254771"/>
    </source>
</evidence>
<proteinExistence type="predicted"/>
<organism evidence="1 2">
    <name type="scientific">endosymbiont of Escarpia spicata</name>
    <dbReference type="NCBI Taxonomy" id="2200908"/>
    <lineage>
        <taxon>Bacteria</taxon>
        <taxon>Pseudomonadati</taxon>
        <taxon>Pseudomonadota</taxon>
        <taxon>Gammaproteobacteria</taxon>
        <taxon>sulfur-oxidizing symbionts</taxon>
    </lineage>
</organism>
<keyword evidence="2" id="KW-1185">Reference proteome</keyword>
<name>A0A370DAK4_9GAMM</name>
<sequence>MKHIIIIAVILNLAGCGYKALKPETLNVNVAGNQLSASNIVTANYCEGGILLPGHTEFHSQKCFIVETKDRFIFLRRKGEEVSNTKPPLGELKYTQIQSIGMWKSGVGRQLHIRIPTGDTFVLQFQLMKSAAFINTEAMDSLYKNLKSKGYPEFEVTEITLPVTDLPFFIFLPIII</sequence>
<accession>A0A370DAK4</accession>
<dbReference type="Proteomes" id="UP000254771">
    <property type="component" value="Unassembled WGS sequence"/>
</dbReference>
<evidence type="ECO:0000313" key="1">
    <source>
        <dbReference type="EMBL" id="RDH81935.1"/>
    </source>
</evidence>
<protein>
    <submittedName>
        <fullName evidence="1">Uncharacterized protein</fullName>
    </submittedName>
</protein>
<reference evidence="1 2" key="1">
    <citation type="journal article" date="2018" name="ISME J.">
        <title>Endosymbiont genomes yield clues of tubeworm success.</title>
        <authorList>
            <person name="Li Y."/>
            <person name="Liles M.R."/>
            <person name="Halanych K.M."/>
        </authorList>
    </citation>
    <scope>NUCLEOTIDE SEQUENCE [LARGE SCALE GENOMIC DNA]</scope>
    <source>
        <strain evidence="1">A1462</strain>
    </source>
</reference>
<comment type="caution">
    <text evidence="1">The sequence shown here is derived from an EMBL/GenBank/DDBJ whole genome shotgun (WGS) entry which is preliminary data.</text>
</comment>
<dbReference type="EMBL" id="QFXE01000021">
    <property type="protein sequence ID" value="RDH81935.1"/>
    <property type="molecule type" value="Genomic_DNA"/>
</dbReference>
<dbReference type="AlphaFoldDB" id="A0A370DAK4"/>